<dbReference type="AlphaFoldDB" id="A0A8T1PUQ4"/>
<feature type="transmembrane region" description="Helical" evidence="10">
    <location>
        <begin position="316"/>
        <end position="336"/>
    </location>
</feature>
<dbReference type="InterPro" id="IPR050549">
    <property type="entry name" value="MFS_Trehalose_Transporter"/>
</dbReference>
<feature type="transmembrane region" description="Helical" evidence="10">
    <location>
        <begin position="414"/>
        <end position="433"/>
    </location>
</feature>
<dbReference type="GO" id="GO:0051119">
    <property type="term" value="F:sugar transmembrane transporter activity"/>
    <property type="evidence" value="ECO:0007669"/>
    <property type="project" value="InterPro"/>
</dbReference>
<feature type="transmembrane region" description="Helical" evidence="10">
    <location>
        <begin position="196"/>
        <end position="217"/>
    </location>
</feature>
<protein>
    <recommendedName>
        <fullName evidence="11">Major facilitator superfamily (MFS) profile domain-containing protein</fullName>
    </recommendedName>
</protein>
<feature type="compositionally biased region" description="Basic and acidic residues" evidence="9">
    <location>
        <begin position="1"/>
        <end position="17"/>
    </location>
</feature>
<evidence type="ECO:0000256" key="9">
    <source>
        <dbReference type="SAM" id="MobiDB-lite"/>
    </source>
</evidence>
<feature type="region of interest" description="Disordered" evidence="9">
    <location>
        <begin position="1"/>
        <end position="35"/>
    </location>
</feature>
<dbReference type="CDD" id="cd17358">
    <property type="entry name" value="MFS_GLUT6_8_Class3_like"/>
    <property type="match status" value="1"/>
</dbReference>
<dbReference type="FunFam" id="1.20.1250.20:FF:000043">
    <property type="entry name" value="sugar transporter ERD6-like 6"/>
    <property type="match status" value="1"/>
</dbReference>
<evidence type="ECO:0000313" key="12">
    <source>
        <dbReference type="EMBL" id="KAG6645141.1"/>
    </source>
</evidence>
<organism evidence="12 13">
    <name type="scientific">Carya illinoinensis</name>
    <name type="common">Pecan</name>
    <dbReference type="NCBI Taxonomy" id="32201"/>
    <lineage>
        <taxon>Eukaryota</taxon>
        <taxon>Viridiplantae</taxon>
        <taxon>Streptophyta</taxon>
        <taxon>Embryophyta</taxon>
        <taxon>Tracheophyta</taxon>
        <taxon>Spermatophyta</taxon>
        <taxon>Magnoliopsida</taxon>
        <taxon>eudicotyledons</taxon>
        <taxon>Gunneridae</taxon>
        <taxon>Pentapetalae</taxon>
        <taxon>rosids</taxon>
        <taxon>fabids</taxon>
        <taxon>Fagales</taxon>
        <taxon>Juglandaceae</taxon>
        <taxon>Carya</taxon>
    </lineage>
</organism>
<dbReference type="InterPro" id="IPR003663">
    <property type="entry name" value="Sugar/inositol_transpt"/>
</dbReference>
<keyword evidence="5 10" id="KW-0812">Transmembrane</keyword>
<evidence type="ECO:0000256" key="6">
    <source>
        <dbReference type="ARBA" id="ARBA00022989"/>
    </source>
</evidence>
<gene>
    <name evidence="12" type="ORF">CIPAW_08G101800</name>
</gene>
<feature type="transmembrane region" description="Helical" evidence="10">
    <location>
        <begin position="281"/>
        <end position="304"/>
    </location>
</feature>
<dbReference type="EMBL" id="CM031816">
    <property type="protein sequence ID" value="KAG6645141.1"/>
    <property type="molecule type" value="Genomic_DNA"/>
</dbReference>
<evidence type="ECO:0000256" key="7">
    <source>
        <dbReference type="ARBA" id="ARBA00023136"/>
    </source>
</evidence>
<dbReference type="InterPro" id="IPR020846">
    <property type="entry name" value="MFS_dom"/>
</dbReference>
<dbReference type="NCBIfam" id="TIGR00879">
    <property type="entry name" value="SP"/>
    <property type="match status" value="1"/>
</dbReference>
<reference evidence="12" key="1">
    <citation type="submission" date="2020-12" db="EMBL/GenBank/DDBJ databases">
        <title>WGS assembly of Carya illinoinensis cv. Pawnee.</title>
        <authorList>
            <person name="Platts A."/>
            <person name="Shu S."/>
            <person name="Wright S."/>
            <person name="Barry K."/>
            <person name="Edger P."/>
            <person name="Pires J.C."/>
            <person name="Schmutz J."/>
        </authorList>
    </citation>
    <scope>NUCLEOTIDE SEQUENCE</scope>
    <source>
        <tissue evidence="12">Leaf</tissue>
    </source>
</reference>
<dbReference type="PANTHER" id="PTHR48021:SF13">
    <property type="entry name" value="SUGAR TRANSPORTER ERD6-LIKE 7"/>
    <property type="match status" value="1"/>
</dbReference>
<evidence type="ECO:0000256" key="4">
    <source>
        <dbReference type="ARBA" id="ARBA00022597"/>
    </source>
</evidence>
<dbReference type="EMBL" id="CM031816">
    <property type="protein sequence ID" value="KAG6645140.1"/>
    <property type="molecule type" value="Genomic_DNA"/>
</dbReference>
<evidence type="ECO:0000256" key="5">
    <source>
        <dbReference type="ARBA" id="ARBA00022692"/>
    </source>
</evidence>
<dbReference type="PROSITE" id="PS50850">
    <property type="entry name" value="MFS"/>
    <property type="match status" value="1"/>
</dbReference>
<feature type="transmembrane region" description="Helical" evidence="10">
    <location>
        <begin position="86"/>
        <end position="106"/>
    </location>
</feature>
<dbReference type="Proteomes" id="UP000811609">
    <property type="component" value="Chromosome 8"/>
</dbReference>
<feature type="domain" description="Major facilitator superfamily (MFS) profile" evidence="11">
    <location>
        <begin position="44"/>
        <end position="467"/>
    </location>
</feature>
<dbReference type="InterPro" id="IPR044775">
    <property type="entry name" value="MFS_ERD6/Tret1-like"/>
</dbReference>
<dbReference type="EMBL" id="CM031816">
    <property type="protein sequence ID" value="KAG6645139.1"/>
    <property type="molecule type" value="Genomic_DNA"/>
</dbReference>
<comment type="similarity">
    <text evidence="2 8">Belongs to the major facilitator superfamily. Sugar transporter (TC 2.A.1.1) family.</text>
</comment>
<dbReference type="PANTHER" id="PTHR48021">
    <property type="match status" value="1"/>
</dbReference>
<keyword evidence="6 10" id="KW-1133">Transmembrane helix</keyword>
<keyword evidence="4" id="KW-0762">Sugar transport</keyword>
<feature type="compositionally biased region" description="Basic and acidic residues" evidence="9">
    <location>
        <begin position="25"/>
        <end position="34"/>
    </location>
</feature>
<evidence type="ECO:0000256" key="3">
    <source>
        <dbReference type="ARBA" id="ARBA00022448"/>
    </source>
</evidence>
<feature type="transmembrane region" description="Helical" evidence="10">
    <location>
        <begin position="43"/>
        <end position="66"/>
    </location>
</feature>
<feature type="transmembrane region" description="Helical" evidence="10">
    <location>
        <begin position="171"/>
        <end position="190"/>
    </location>
</feature>
<feature type="transmembrane region" description="Helical" evidence="10">
    <location>
        <begin position="377"/>
        <end position="402"/>
    </location>
</feature>
<dbReference type="Pfam" id="PF00083">
    <property type="entry name" value="Sugar_tr"/>
    <property type="match status" value="1"/>
</dbReference>
<dbReference type="InterPro" id="IPR005829">
    <property type="entry name" value="Sugar_transporter_CS"/>
</dbReference>
<comment type="caution">
    <text evidence="12">The sequence shown here is derived from an EMBL/GenBank/DDBJ whole genome shotgun (WGS) entry which is preliminary data.</text>
</comment>
<feature type="transmembrane region" description="Helical" evidence="10">
    <location>
        <begin position="445"/>
        <end position="463"/>
    </location>
</feature>
<evidence type="ECO:0000259" key="11">
    <source>
        <dbReference type="PROSITE" id="PS50850"/>
    </source>
</evidence>
<dbReference type="GO" id="GO:0016020">
    <property type="term" value="C:membrane"/>
    <property type="evidence" value="ECO:0007669"/>
    <property type="project" value="UniProtKB-SubCell"/>
</dbReference>
<dbReference type="PROSITE" id="PS00216">
    <property type="entry name" value="SUGAR_TRANSPORT_1"/>
    <property type="match status" value="2"/>
</dbReference>
<evidence type="ECO:0000256" key="10">
    <source>
        <dbReference type="SAM" id="Phobius"/>
    </source>
</evidence>
<feature type="transmembrane region" description="Helical" evidence="10">
    <location>
        <begin position="343"/>
        <end position="365"/>
    </location>
</feature>
<keyword evidence="13" id="KW-1185">Reference proteome</keyword>
<dbReference type="EMBL" id="CM031816">
    <property type="protein sequence ID" value="KAG6645138.1"/>
    <property type="molecule type" value="Genomic_DNA"/>
</dbReference>
<feature type="transmembrane region" description="Helical" evidence="10">
    <location>
        <begin position="144"/>
        <end position="164"/>
    </location>
</feature>
<dbReference type="InterPro" id="IPR005828">
    <property type="entry name" value="MFS_sugar_transport-like"/>
</dbReference>
<proteinExistence type="inferred from homology"/>
<sequence>MAIKEDVESSVQEHIREPLMQGEKNLADGEDRSSQKSSQGHHWMVYFSTFVAVCGSYEFGACAGYSSPTQSAIREDLSLSLAEYSVFGSILTFGAMIGAITSGPIADFVGRKGAMRVSAAVGTAGWLAIYFAEGALALDIGRLATGYGMGLFSYVVPVFIAEIAPKDLRGALTTINQFMICAAVSVSFIIGTVLTWRALALTGLIPIVVLLLGLFLIPESPRWLAKTRREKEFEAALQKLRGKDVDISQEAAEIQDYIVTLELLPKPTFLELFQKRYSRSVIIGVGLMVCQQFGGINGICFYTGEIFETAGFSSSIGTITYACLQVVVTGLGAAFIDRAGRKPLLLVSASGLVLGCILTAIAFYMKAHELALQAVPILAVTGILLYIGSFSIGMGAVPWVVMSEIFPINIKGRGGSLATLVNWFGAWLCSYTFNFLMSWSSYGTFILYAAINALAIVFVVTVVPETKGRTLEQIQAAINAA</sequence>
<evidence type="ECO:0000256" key="1">
    <source>
        <dbReference type="ARBA" id="ARBA00004141"/>
    </source>
</evidence>
<keyword evidence="7 10" id="KW-0472">Membrane</keyword>
<evidence type="ECO:0000313" key="13">
    <source>
        <dbReference type="Proteomes" id="UP000811609"/>
    </source>
</evidence>
<feature type="transmembrane region" description="Helical" evidence="10">
    <location>
        <begin position="113"/>
        <end position="132"/>
    </location>
</feature>
<name>A0A8T1PUQ4_CARIL</name>
<keyword evidence="3 8" id="KW-0813">Transport</keyword>
<comment type="subcellular location">
    <subcellularLocation>
        <location evidence="1">Membrane</location>
        <topology evidence="1">Multi-pass membrane protein</topology>
    </subcellularLocation>
</comment>
<evidence type="ECO:0000256" key="2">
    <source>
        <dbReference type="ARBA" id="ARBA00010992"/>
    </source>
</evidence>
<accession>A0A8T1PUQ4</accession>
<evidence type="ECO:0000256" key="8">
    <source>
        <dbReference type="RuleBase" id="RU003346"/>
    </source>
</evidence>